<accession>U9TRR4</accession>
<dbReference type="EMBL" id="KI288605">
    <property type="protein sequence ID" value="ESA08983.1"/>
    <property type="molecule type" value="Genomic_DNA"/>
</dbReference>
<gene>
    <name evidence="1" type="ORF">GLOINDRAFT_31073</name>
</gene>
<protein>
    <submittedName>
        <fullName evidence="1">Uncharacterized protein</fullName>
    </submittedName>
</protein>
<name>U9TRR4_RHIID</name>
<dbReference type="AlphaFoldDB" id="U9TRR4"/>
<evidence type="ECO:0000313" key="1">
    <source>
        <dbReference type="EMBL" id="ESA08983.1"/>
    </source>
</evidence>
<organism evidence="1">
    <name type="scientific">Rhizophagus irregularis (strain DAOM 181602 / DAOM 197198 / MUCL 43194)</name>
    <name type="common">Arbuscular mycorrhizal fungus</name>
    <name type="synonym">Glomus intraradices</name>
    <dbReference type="NCBI Taxonomy" id="747089"/>
    <lineage>
        <taxon>Eukaryota</taxon>
        <taxon>Fungi</taxon>
        <taxon>Fungi incertae sedis</taxon>
        <taxon>Mucoromycota</taxon>
        <taxon>Glomeromycotina</taxon>
        <taxon>Glomeromycetes</taxon>
        <taxon>Glomerales</taxon>
        <taxon>Glomeraceae</taxon>
        <taxon>Rhizophagus</taxon>
    </lineage>
</organism>
<proteinExistence type="predicted"/>
<dbReference type="HOGENOM" id="CLU_2980255_0_0_1"/>
<sequence length="58" mass="6453">MLLKGTYCRKSSVTSNAKYIFRESKISDQRVYVMKKVCDDGDDEGNEITSQTGDINGG</sequence>
<reference evidence="1" key="1">
    <citation type="submission" date="2013-07" db="EMBL/GenBank/DDBJ databases">
        <title>The genome of an arbuscular mycorrhizal fungus provides insights into the evolution of the oldest plant symbiosis.</title>
        <authorList>
            <consortium name="DOE Joint Genome Institute"/>
            <person name="Tisserant E."/>
            <person name="Malbreil M."/>
            <person name="Kuo A."/>
            <person name="Kohler A."/>
            <person name="Symeonidi A."/>
            <person name="Balestrini R."/>
            <person name="Charron P."/>
            <person name="Duensing N."/>
            <person name="Frei-dit-Frey N."/>
            <person name="Gianinazzi-Pearson V."/>
            <person name="Gilbert B."/>
            <person name="Handa Y."/>
            <person name="Hijri M."/>
            <person name="Kaul R."/>
            <person name="Kawaguchi M."/>
            <person name="Krajinski F."/>
            <person name="Lammers P."/>
            <person name="Lapierre D."/>
            <person name="Masclaux F.G."/>
            <person name="Murat C."/>
            <person name="Morin E."/>
            <person name="Ndikumana S."/>
            <person name="Pagni M."/>
            <person name="Petitpierre D."/>
            <person name="Requena N."/>
            <person name="Rosikiewicz P."/>
            <person name="Riley R."/>
            <person name="Saito K."/>
            <person name="San Clemente H."/>
            <person name="Shapiro H."/>
            <person name="van Tuinen D."/>
            <person name="Becard G."/>
            <person name="Bonfante P."/>
            <person name="Paszkowski U."/>
            <person name="Shachar-Hill Y."/>
            <person name="Young J.P."/>
            <person name="Sanders I.R."/>
            <person name="Henrissat B."/>
            <person name="Rensing S.A."/>
            <person name="Grigoriev I.V."/>
            <person name="Corradi N."/>
            <person name="Roux C."/>
            <person name="Martin F."/>
        </authorList>
    </citation>
    <scope>NUCLEOTIDE SEQUENCE</scope>
    <source>
        <strain evidence="1">DAOM 197198</strain>
    </source>
</reference>